<keyword evidence="3" id="KW-1185">Reference proteome</keyword>
<dbReference type="EMBL" id="KQ484107">
    <property type="protein sequence ID" value="KYP37420.1"/>
    <property type="molecule type" value="Genomic_DNA"/>
</dbReference>
<name>A0A151R4D7_CAJCA</name>
<protein>
    <recommendedName>
        <fullName evidence="4">Transmembrane protein</fullName>
    </recommendedName>
</protein>
<reference evidence="2" key="1">
    <citation type="journal article" date="2012" name="Nat. Biotechnol.">
        <title>Draft genome sequence of pigeonpea (Cajanus cajan), an orphan legume crop of resource-poor farmers.</title>
        <authorList>
            <person name="Varshney R.K."/>
            <person name="Chen W."/>
            <person name="Li Y."/>
            <person name="Bharti A.K."/>
            <person name="Saxena R.K."/>
            <person name="Schlueter J.A."/>
            <person name="Donoghue M.T."/>
            <person name="Azam S."/>
            <person name="Fan G."/>
            <person name="Whaley A.M."/>
            <person name="Farmer A.D."/>
            <person name="Sheridan J."/>
            <person name="Iwata A."/>
            <person name="Tuteja R."/>
            <person name="Penmetsa R.V."/>
            <person name="Wu W."/>
            <person name="Upadhyaya H.D."/>
            <person name="Yang S.P."/>
            <person name="Shah T."/>
            <person name="Saxena K.B."/>
            <person name="Michael T."/>
            <person name="McCombie W.R."/>
            <person name="Yang B."/>
            <person name="Zhang G."/>
            <person name="Yang H."/>
            <person name="Wang J."/>
            <person name="Spillane C."/>
            <person name="Cook D.R."/>
            <person name="May G.D."/>
            <person name="Xu X."/>
            <person name="Jackson S.A."/>
        </authorList>
    </citation>
    <scope>NUCLEOTIDE SEQUENCE [LARGE SCALE GENOMIC DNA]</scope>
</reference>
<proteinExistence type="predicted"/>
<dbReference type="Proteomes" id="UP000075243">
    <property type="component" value="Unassembled WGS sequence"/>
</dbReference>
<organism evidence="2 3">
    <name type="scientific">Cajanus cajan</name>
    <name type="common">Pigeon pea</name>
    <name type="synonym">Cajanus indicus</name>
    <dbReference type="NCBI Taxonomy" id="3821"/>
    <lineage>
        <taxon>Eukaryota</taxon>
        <taxon>Viridiplantae</taxon>
        <taxon>Streptophyta</taxon>
        <taxon>Embryophyta</taxon>
        <taxon>Tracheophyta</taxon>
        <taxon>Spermatophyta</taxon>
        <taxon>Magnoliopsida</taxon>
        <taxon>eudicotyledons</taxon>
        <taxon>Gunneridae</taxon>
        <taxon>Pentapetalae</taxon>
        <taxon>rosids</taxon>
        <taxon>fabids</taxon>
        <taxon>Fabales</taxon>
        <taxon>Fabaceae</taxon>
        <taxon>Papilionoideae</taxon>
        <taxon>50 kb inversion clade</taxon>
        <taxon>NPAAA clade</taxon>
        <taxon>indigoferoid/millettioid clade</taxon>
        <taxon>Phaseoleae</taxon>
        <taxon>Cajanus</taxon>
    </lineage>
</organism>
<dbReference type="AlphaFoldDB" id="A0A151R4D7"/>
<evidence type="ECO:0008006" key="4">
    <source>
        <dbReference type="Google" id="ProtNLM"/>
    </source>
</evidence>
<sequence>MGGTWKRPAVTVIFVYIILMAYAPVPLLGLGLVASISEGWAGWEAIRVGSGLMNGRKFSGWVLAGFFVWVSGFINGKMEVLLENNEVGVWDKVVFVLMCWYALMVLLSYVATTVFYCDSRTRLDVKEFDVDEVEDDEDDCASSLSSV</sequence>
<dbReference type="PANTHER" id="PTHR33133">
    <property type="entry name" value="OS08G0107100 PROTEIN-RELATED"/>
    <property type="match status" value="1"/>
</dbReference>
<dbReference type="PANTHER" id="PTHR33133:SF20">
    <property type="entry name" value="PROTEIN, PUTATIVE-RELATED"/>
    <property type="match status" value="1"/>
</dbReference>
<gene>
    <name evidence="2" type="ORF">KK1_041380</name>
</gene>
<dbReference type="OMA" id="SISEGWA"/>
<evidence type="ECO:0000313" key="3">
    <source>
        <dbReference type="Proteomes" id="UP000075243"/>
    </source>
</evidence>
<feature type="transmembrane region" description="Helical" evidence="1">
    <location>
        <begin position="58"/>
        <end position="74"/>
    </location>
</feature>
<feature type="transmembrane region" description="Helical" evidence="1">
    <location>
        <begin position="12"/>
        <end position="37"/>
    </location>
</feature>
<keyword evidence="1" id="KW-0472">Membrane</keyword>
<feature type="transmembrane region" description="Helical" evidence="1">
    <location>
        <begin position="94"/>
        <end position="117"/>
    </location>
</feature>
<keyword evidence="1" id="KW-1133">Transmembrane helix</keyword>
<accession>A0A151R4D7</accession>
<dbReference type="Gramene" id="C.cajan_39696.t">
    <property type="protein sequence ID" value="C.cajan_39696.t"/>
    <property type="gene ID" value="C.cajan_39696"/>
</dbReference>
<keyword evidence="1" id="KW-0812">Transmembrane</keyword>
<evidence type="ECO:0000256" key="1">
    <source>
        <dbReference type="SAM" id="Phobius"/>
    </source>
</evidence>
<evidence type="ECO:0000313" key="2">
    <source>
        <dbReference type="EMBL" id="KYP37420.1"/>
    </source>
</evidence>